<dbReference type="Gene3D" id="6.10.250.2990">
    <property type="match status" value="1"/>
</dbReference>
<dbReference type="AlphaFoldDB" id="A0A0C9ZR80"/>
<feature type="region of interest" description="Disordered" evidence="8">
    <location>
        <begin position="712"/>
        <end position="811"/>
    </location>
</feature>
<accession>A0A0C9ZR80</accession>
<feature type="compositionally biased region" description="Basic and acidic residues" evidence="8">
    <location>
        <begin position="801"/>
        <end position="811"/>
    </location>
</feature>
<dbReference type="PANTHER" id="PTHR13142:SF1">
    <property type="entry name" value="INNER CENTROMERE PROTEIN"/>
    <property type="match status" value="1"/>
</dbReference>
<evidence type="ECO:0000256" key="4">
    <source>
        <dbReference type="ARBA" id="ARBA00022490"/>
    </source>
</evidence>
<comment type="similarity">
    <text evidence="3">Belongs to the INCENP family.</text>
</comment>
<feature type="compositionally biased region" description="Low complexity" evidence="8">
    <location>
        <begin position="232"/>
        <end position="244"/>
    </location>
</feature>
<evidence type="ECO:0000256" key="3">
    <source>
        <dbReference type="ARBA" id="ARBA00010042"/>
    </source>
</evidence>
<gene>
    <name evidence="10" type="ORF">PISMIDRAFT_587332</name>
</gene>
<evidence type="ECO:0000313" key="10">
    <source>
        <dbReference type="EMBL" id="KIK28554.1"/>
    </source>
</evidence>
<keyword evidence="7" id="KW-0539">Nucleus</keyword>
<dbReference type="HOGENOM" id="CLU_273322_0_0_1"/>
<evidence type="ECO:0000256" key="2">
    <source>
        <dbReference type="ARBA" id="ARBA00004186"/>
    </source>
</evidence>
<dbReference type="GO" id="GO:0005819">
    <property type="term" value="C:spindle"/>
    <property type="evidence" value="ECO:0007669"/>
    <property type="project" value="UniProtKB-SubCell"/>
</dbReference>
<organism evidence="10 11">
    <name type="scientific">Pisolithus microcarpus 441</name>
    <dbReference type="NCBI Taxonomy" id="765257"/>
    <lineage>
        <taxon>Eukaryota</taxon>
        <taxon>Fungi</taxon>
        <taxon>Dikarya</taxon>
        <taxon>Basidiomycota</taxon>
        <taxon>Agaricomycotina</taxon>
        <taxon>Agaricomycetes</taxon>
        <taxon>Agaricomycetidae</taxon>
        <taxon>Boletales</taxon>
        <taxon>Sclerodermatineae</taxon>
        <taxon>Pisolithaceae</taxon>
        <taxon>Pisolithus</taxon>
    </lineage>
</organism>
<dbReference type="GO" id="GO:0007059">
    <property type="term" value="P:chromosome segregation"/>
    <property type="evidence" value="ECO:0007669"/>
    <property type="project" value="UniProtKB-KW"/>
</dbReference>
<evidence type="ECO:0000259" key="9">
    <source>
        <dbReference type="Pfam" id="PF03941"/>
    </source>
</evidence>
<keyword evidence="5" id="KW-0159">Chromosome partition</keyword>
<feature type="compositionally biased region" description="Polar residues" evidence="8">
    <location>
        <begin position="510"/>
        <end position="523"/>
    </location>
</feature>
<reference evidence="11" key="2">
    <citation type="submission" date="2015-01" db="EMBL/GenBank/DDBJ databases">
        <title>Evolutionary Origins and Diversification of the Mycorrhizal Mutualists.</title>
        <authorList>
            <consortium name="DOE Joint Genome Institute"/>
            <consortium name="Mycorrhizal Genomics Consortium"/>
            <person name="Kohler A."/>
            <person name="Kuo A."/>
            <person name="Nagy L.G."/>
            <person name="Floudas D."/>
            <person name="Copeland A."/>
            <person name="Barry K.W."/>
            <person name="Cichocki N."/>
            <person name="Veneault-Fourrey C."/>
            <person name="LaButti K."/>
            <person name="Lindquist E.A."/>
            <person name="Lipzen A."/>
            <person name="Lundell T."/>
            <person name="Morin E."/>
            <person name="Murat C."/>
            <person name="Riley R."/>
            <person name="Ohm R."/>
            <person name="Sun H."/>
            <person name="Tunlid A."/>
            <person name="Henrissat B."/>
            <person name="Grigoriev I.V."/>
            <person name="Hibbett D.S."/>
            <person name="Martin F."/>
        </authorList>
    </citation>
    <scope>NUCLEOTIDE SEQUENCE [LARGE SCALE GENOMIC DNA]</scope>
    <source>
        <strain evidence="11">441</strain>
    </source>
</reference>
<keyword evidence="11" id="KW-1185">Reference proteome</keyword>
<evidence type="ECO:0000256" key="5">
    <source>
        <dbReference type="ARBA" id="ARBA00022829"/>
    </source>
</evidence>
<comment type="subcellular location">
    <subcellularLocation>
        <location evidence="2">Cytoplasm</location>
        <location evidence="2">Cytoskeleton</location>
        <location evidence="2">Spindle</location>
    </subcellularLocation>
    <subcellularLocation>
        <location evidence="1">Nucleus</location>
    </subcellularLocation>
</comment>
<evidence type="ECO:0000313" key="11">
    <source>
        <dbReference type="Proteomes" id="UP000054018"/>
    </source>
</evidence>
<feature type="compositionally biased region" description="Polar residues" evidence="8">
    <location>
        <begin position="197"/>
        <end position="224"/>
    </location>
</feature>
<feature type="region of interest" description="Disordered" evidence="8">
    <location>
        <begin position="457"/>
        <end position="496"/>
    </location>
</feature>
<evidence type="ECO:0000256" key="8">
    <source>
        <dbReference type="SAM" id="MobiDB-lite"/>
    </source>
</evidence>
<dbReference type="GO" id="GO:0005634">
    <property type="term" value="C:nucleus"/>
    <property type="evidence" value="ECO:0007669"/>
    <property type="project" value="UniProtKB-SubCell"/>
</dbReference>
<feature type="compositionally biased region" description="Low complexity" evidence="8">
    <location>
        <begin position="679"/>
        <end position="694"/>
    </location>
</feature>
<feature type="region of interest" description="Disordered" evidence="8">
    <location>
        <begin position="626"/>
        <end position="649"/>
    </location>
</feature>
<protein>
    <recommendedName>
        <fullName evidence="9">Inner centromere protein ARK-binding domain-containing protein</fullName>
    </recommendedName>
</protein>
<dbReference type="Proteomes" id="UP000054018">
    <property type="component" value="Unassembled WGS sequence"/>
</dbReference>
<keyword evidence="4" id="KW-0963">Cytoplasm</keyword>
<feature type="region of interest" description="Disordered" evidence="8">
    <location>
        <begin position="662"/>
        <end position="696"/>
    </location>
</feature>
<evidence type="ECO:0000256" key="7">
    <source>
        <dbReference type="ARBA" id="ARBA00023242"/>
    </source>
</evidence>
<feature type="region of interest" description="Disordered" evidence="8">
    <location>
        <begin position="930"/>
        <end position="950"/>
    </location>
</feature>
<name>A0A0C9ZR80_9AGAM</name>
<feature type="region of interest" description="Disordered" evidence="8">
    <location>
        <begin position="190"/>
        <end position="272"/>
    </location>
</feature>
<dbReference type="InterPro" id="IPR005635">
    <property type="entry name" value="Inner_centromere_prot_ARK-bd"/>
</dbReference>
<dbReference type="EMBL" id="KN833692">
    <property type="protein sequence ID" value="KIK28554.1"/>
    <property type="molecule type" value="Genomic_DNA"/>
</dbReference>
<feature type="compositionally biased region" description="Basic and acidic residues" evidence="8">
    <location>
        <begin position="713"/>
        <end position="722"/>
    </location>
</feature>
<feature type="domain" description="Inner centromere protein ARK-binding" evidence="9">
    <location>
        <begin position="952"/>
        <end position="1008"/>
    </location>
</feature>
<reference evidence="10 11" key="1">
    <citation type="submission" date="2014-04" db="EMBL/GenBank/DDBJ databases">
        <authorList>
            <consortium name="DOE Joint Genome Institute"/>
            <person name="Kuo A."/>
            <person name="Kohler A."/>
            <person name="Costa M.D."/>
            <person name="Nagy L.G."/>
            <person name="Floudas D."/>
            <person name="Copeland A."/>
            <person name="Barry K.W."/>
            <person name="Cichocki N."/>
            <person name="Veneault-Fourrey C."/>
            <person name="LaButti K."/>
            <person name="Lindquist E.A."/>
            <person name="Lipzen A."/>
            <person name="Lundell T."/>
            <person name="Morin E."/>
            <person name="Murat C."/>
            <person name="Sun H."/>
            <person name="Tunlid A."/>
            <person name="Henrissat B."/>
            <person name="Grigoriev I.V."/>
            <person name="Hibbett D.S."/>
            <person name="Martin F."/>
            <person name="Nordberg H.P."/>
            <person name="Cantor M.N."/>
            <person name="Hua S.X."/>
        </authorList>
    </citation>
    <scope>NUCLEOTIDE SEQUENCE [LARGE SCALE GENOMIC DNA]</scope>
    <source>
        <strain evidence="10 11">441</strain>
    </source>
</reference>
<feature type="compositionally biased region" description="Polar residues" evidence="8">
    <location>
        <begin position="86"/>
        <end position="109"/>
    </location>
</feature>
<feature type="compositionally biased region" description="Basic and acidic residues" evidence="8">
    <location>
        <begin position="626"/>
        <end position="640"/>
    </location>
</feature>
<dbReference type="OrthoDB" id="6123at2759"/>
<feature type="region of interest" description="Disordered" evidence="8">
    <location>
        <begin position="509"/>
        <end position="545"/>
    </location>
</feature>
<sequence>MSQKDGGGIQAWTTSIRAAMANDPCRQLFEDQIQVHAFLFLEDYFESIISGPQQAPIIELVKTPSRKKKNIPQKTRIVTADPVSTIEFQPNTSDDQSHNSPLSLPSQGRVNELSVIAEDDEPLERSHIRTTSPPTASDGYRHIGTGSPPVSKAILTESRIQPPDVVHAGSGTEEQFTSMMDSTSATTLIKNPHLASPDSSHQQYPSNTCTGKNVPSSPRPSQAASIDPHDAPLVPSVLNSNSSSDPTTIHPNFEPANTAHKSSALHYPTLPSPSPLRKSIRVPAEMAVSLPSTAPAPAPLGKRTSWLVKAREAKAMEGVVVARSDILNDIPAPADSSAPEVPVVSASVKRKSGEILGSLSQSRNTGERASKVPKMNELDTVSTRTDDDGKSGGCGSVDADGVGKQGFIGQFKRTVEGLGARSGRSMTKSLGGAAATAALAEARAAAEARVAERNKATGASSDLVEIPGLVLPPQPLSTHQDEEPTSPRSKPDDVERPHFVFDLVSDNAKRQGTQAQRTPQIQTPGPHDGLSTTPPHSPRQKHTTVVKHTGPVFTKRTVSTTLEPTKPLTSTVQLKDFPNLPLGTFTLTTPMSLGVVPQLNSRTTTFTTSLKDEGRVLDQPIASETADRTELDHVGGHEENAIDSLDSEGSMMDICELGDASETARHTANQGESAGVIRSNSQLSMTSATSSSQSETGFLGQATKLVASMLGGGKKDKPEIKSLQRAAATAKRQQDEADKKASRLKEMEARRQAVLSKKAEEEKTRVLEDEKRTKEDSERRKREREENTDKRPMKVPTAAVKKLEDDSTKKRKFLTETQKKVEAKKPLSKDKKDLVPLKLVKPSVPTPTAKSALPSKSVRCVASALASSTAYNASQTLPGVSSGSKSAIPEAKPFKLAPVHKDKVKAVAQNDGSDKLPSAMIQTQMAARAKAQIEASKQQTPEVPSESIELPDINSEYSDSEDEDRVRTFDPPDWAQSPELRQALQMQSTVNPDDIFGSIRPLRMEEMFRTRQSRFRARTSSANWSGADRLTIEEIRDYERRMGFRSEAR</sequence>
<evidence type="ECO:0000256" key="6">
    <source>
        <dbReference type="ARBA" id="ARBA00023212"/>
    </source>
</evidence>
<dbReference type="PANTHER" id="PTHR13142">
    <property type="entry name" value="INNER CENTROMERE PROTEIN"/>
    <property type="match status" value="1"/>
</dbReference>
<evidence type="ECO:0000256" key="1">
    <source>
        <dbReference type="ARBA" id="ARBA00004123"/>
    </source>
</evidence>
<keyword evidence="6" id="KW-0206">Cytoskeleton</keyword>
<dbReference type="STRING" id="765257.A0A0C9ZR80"/>
<feature type="compositionally biased region" description="Basic and acidic residues" evidence="8">
    <location>
        <begin position="732"/>
        <end position="792"/>
    </location>
</feature>
<proteinExistence type="inferred from homology"/>
<dbReference type="Pfam" id="PF03941">
    <property type="entry name" value="INCENP_ARK-bind"/>
    <property type="match status" value="1"/>
</dbReference>
<feature type="region of interest" description="Disordered" evidence="8">
    <location>
        <begin position="83"/>
        <end position="150"/>
    </location>
</feature>